<accession>A0A815RXW0</accession>
<dbReference type="InterPro" id="IPR013078">
    <property type="entry name" value="His_Pase_superF_clade-1"/>
</dbReference>
<name>A0A815RXW0_ADIRI</name>
<dbReference type="Pfam" id="PF13837">
    <property type="entry name" value="Myb_DNA-bind_4"/>
    <property type="match status" value="1"/>
</dbReference>
<dbReference type="Proteomes" id="UP000663828">
    <property type="component" value="Unassembled WGS sequence"/>
</dbReference>
<feature type="compositionally biased region" description="Basic residues" evidence="1">
    <location>
        <begin position="1"/>
        <end position="10"/>
    </location>
</feature>
<evidence type="ECO:0000313" key="4">
    <source>
        <dbReference type="EMBL" id="CAF1484424.1"/>
    </source>
</evidence>
<evidence type="ECO:0000313" key="5">
    <source>
        <dbReference type="Proteomes" id="UP000663828"/>
    </source>
</evidence>
<dbReference type="Pfam" id="PF00300">
    <property type="entry name" value="His_Phos_1"/>
    <property type="match status" value="1"/>
</dbReference>
<organism evidence="4 5">
    <name type="scientific">Adineta ricciae</name>
    <name type="common">Rotifer</name>
    <dbReference type="NCBI Taxonomy" id="249248"/>
    <lineage>
        <taxon>Eukaryota</taxon>
        <taxon>Metazoa</taxon>
        <taxon>Spiralia</taxon>
        <taxon>Gnathifera</taxon>
        <taxon>Rotifera</taxon>
        <taxon>Eurotatoria</taxon>
        <taxon>Bdelloidea</taxon>
        <taxon>Adinetida</taxon>
        <taxon>Adinetidae</taxon>
        <taxon>Adineta</taxon>
    </lineage>
</organism>
<sequence>MSVRRRSVRKNLHDNSNSKRWSQPPAETNEQEEQILSKSSYLTLLTTKLGIPKEKAERACVATGFRSLQAATDWLFQRHDDDKLIRTEFIILLCPDERLNEQIRTFSSETFRFLIKETALRDRQHLRAFKLSSFFYVPDQFVHTLHKIFDSVVRQYHSLFKQLLRIVLHSTSDYLMLIPDPESKKALENIFDMIKQQFEQIVPNVSILPAKKLAHLTLTHGLTSLFNLSADQRASLLQLAKVCIDLDRTVNWTLRLYSREQSSTNEVVYRVVSAARDTTIHNCLSLKANDLFMVLDNGRIGEEENVFGDVRECRKDNIEVAHLLKKEEEDDSEVRLDMLTQNLSNNPPSVNGPLSPKPVRRFHQRALIWDLEETRVLLDLLKDERILKAIESVRTREIYHEIAERLKRAGFNRDWNQIRGRVKNLKFSYKQARALHEEQGQSTGSCRFYDDLHYLFGHKYKRQRTKKRTLSQQQSQLPIQTDLNSMNETDEQHEFLGDSSPDYIQRPEDPYPTLQSTRTSSNLLAIDDTDEINDPQDQIPITDEMDVYLKSMSPYKHQAYLIDDILQSVFNKFLVAQQATEQRFMSFFDEQKRLDQEREERIHREQRQHQFELIQLILHQGRSHSTGEEGLFPLKNLRKTSETDSWTLHKSASLINENSTTESAETNHIPSNEEKNPNSTNEVRTLSKRSILLPRTNYTNGRSDPLTTTTTPGLIRLFCIRHGERVDFAFGPSWAETAFDKSGKYHRMNLNMPMTLPRRRNPFRDFVGDSPITEIGASQARLTGEALAANDSFAQYCYSSPSLRCIQTAHYILQGMGIEDRVKIRVEPGLFEFLGWYERGLPSFFTTSDMNIHEDEEINLFNIDKNYRPIIPLEKLSRDEKAIDYYNRSFKVTQQITDRHKLTGANIFFIGHAATLEVCTRQLCLLIPRSYADFNGVIRKVPYLGLQLCERNPSDGQWALKAPPIPPLQHANNASYDWQTMK</sequence>
<comment type="caution">
    <text evidence="4">The sequence shown here is derived from an EMBL/GenBank/DDBJ whole genome shotgun (WGS) entry which is preliminary data.</text>
</comment>
<dbReference type="InterPro" id="IPR015940">
    <property type="entry name" value="UBA"/>
</dbReference>
<dbReference type="InterPro" id="IPR009060">
    <property type="entry name" value="UBA-like_sf"/>
</dbReference>
<keyword evidence="5" id="KW-1185">Reference proteome</keyword>
<dbReference type="InterPro" id="IPR029033">
    <property type="entry name" value="His_PPase_superfam"/>
</dbReference>
<protein>
    <submittedName>
        <fullName evidence="4">Uncharacterized protein</fullName>
    </submittedName>
</protein>
<dbReference type="EMBL" id="CAJNOR010004211">
    <property type="protein sequence ID" value="CAF1484424.1"/>
    <property type="molecule type" value="Genomic_DNA"/>
</dbReference>
<dbReference type="SUPFAM" id="SSF53254">
    <property type="entry name" value="Phosphoglycerate mutase-like"/>
    <property type="match status" value="1"/>
</dbReference>
<dbReference type="InterPro" id="IPR051710">
    <property type="entry name" value="Phosphatase_SH3-domain"/>
</dbReference>
<gene>
    <name evidence="4" type="ORF">XAT740_LOCUS38719</name>
</gene>
<feature type="domain" description="Myb/SANT-like DNA-binding" evidence="2">
    <location>
        <begin position="369"/>
        <end position="453"/>
    </location>
</feature>
<dbReference type="Gene3D" id="1.10.8.10">
    <property type="entry name" value="DNA helicase RuvA subunit, C-terminal domain"/>
    <property type="match status" value="1"/>
</dbReference>
<feature type="region of interest" description="Disordered" evidence="1">
    <location>
        <begin position="657"/>
        <end position="705"/>
    </location>
</feature>
<proteinExistence type="predicted"/>
<dbReference type="PANTHER" id="PTHR16469">
    <property type="entry name" value="UBIQUITIN-ASSOCIATED AND SH3 DOMAIN-CONTAINING BA-RELATED"/>
    <property type="match status" value="1"/>
</dbReference>
<dbReference type="SUPFAM" id="SSF46934">
    <property type="entry name" value="UBA-like"/>
    <property type="match status" value="1"/>
</dbReference>
<feature type="region of interest" description="Disordered" evidence="1">
    <location>
        <begin position="1"/>
        <end position="32"/>
    </location>
</feature>
<evidence type="ECO:0000256" key="1">
    <source>
        <dbReference type="SAM" id="MobiDB-lite"/>
    </source>
</evidence>
<evidence type="ECO:0000259" key="2">
    <source>
        <dbReference type="Pfam" id="PF13837"/>
    </source>
</evidence>
<feature type="compositionally biased region" description="Polar residues" evidence="1">
    <location>
        <begin position="18"/>
        <end position="28"/>
    </location>
</feature>
<dbReference type="AlphaFoldDB" id="A0A815RXW0"/>
<dbReference type="InterPro" id="IPR044822">
    <property type="entry name" value="Myb_DNA-bind_4"/>
</dbReference>
<dbReference type="Pfam" id="PF22562">
    <property type="entry name" value="UBA_7"/>
    <property type="match status" value="1"/>
</dbReference>
<dbReference type="Gene3D" id="3.40.50.1240">
    <property type="entry name" value="Phosphoglycerate mutase-like"/>
    <property type="match status" value="1"/>
</dbReference>
<reference evidence="4" key="1">
    <citation type="submission" date="2021-02" db="EMBL/GenBank/DDBJ databases">
        <authorList>
            <person name="Nowell W R."/>
        </authorList>
    </citation>
    <scope>NUCLEOTIDE SEQUENCE</scope>
</reference>
<feature type="compositionally biased region" description="Polar residues" evidence="1">
    <location>
        <begin position="696"/>
        <end position="705"/>
    </location>
</feature>
<dbReference type="Gene3D" id="1.10.10.60">
    <property type="entry name" value="Homeodomain-like"/>
    <property type="match status" value="1"/>
</dbReference>
<evidence type="ECO:0000259" key="3">
    <source>
        <dbReference type="Pfam" id="PF22562"/>
    </source>
</evidence>
<dbReference type="PANTHER" id="PTHR16469:SF27">
    <property type="entry name" value="UBIQUITIN-ASSOCIATED AND SH3 DOMAIN-CONTAINING BA-RELATED"/>
    <property type="match status" value="1"/>
</dbReference>
<feature type="compositionally biased region" description="Polar residues" evidence="1">
    <location>
        <begin position="657"/>
        <end position="670"/>
    </location>
</feature>
<dbReference type="CDD" id="cd07067">
    <property type="entry name" value="HP_PGM_like"/>
    <property type="match status" value="1"/>
</dbReference>
<feature type="domain" description="UBA" evidence="3">
    <location>
        <begin position="48"/>
        <end position="82"/>
    </location>
</feature>